<comment type="caution">
    <text evidence="1">The sequence shown here is derived from an EMBL/GenBank/DDBJ whole genome shotgun (WGS) entry which is preliminary data.</text>
</comment>
<accession>A0A9D4LC31</accession>
<reference evidence="1" key="1">
    <citation type="journal article" date="2019" name="bioRxiv">
        <title>The Genome of the Zebra Mussel, Dreissena polymorpha: A Resource for Invasive Species Research.</title>
        <authorList>
            <person name="McCartney M.A."/>
            <person name="Auch B."/>
            <person name="Kono T."/>
            <person name="Mallez S."/>
            <person name="Zhang Y."/>
            <person name="Obille A."/>
            <person name="Becker A."/>
            <person name="Abrahante J.E."/>
            <person name="Garbe J."/>
            <person name="Badalamenti J.P."/>
            <person name="Herman A."/>
            <person name="Mangelson H."/>
            <person name="Liachko I."/>
            <person name="Sullivan S."/>
            <person name="Sone E.D."/>
            <person name="Koren S."/>
            <person name="Silverstein K.A.T."/>
            <person name="Beckman K.B."/>
            <person name="Gohl D.M."/>
        </authorList>
    </citation>
    <scope>NUCLEOTIDE SEQUENCE</scope>
    <source>
        <strain evidence="1">Duluth1</strain>
        <tissue evidence="1">Whole animal</tissue>
    </source>
</reference>
<evidence type="ECO:0000313" key="1">
    <source>
        <dbReference type="EMBL" id="KAH3855069.1"/>
    </source>
</evidence>
<dbReference type="Proteomes" id="UP000828390">
    <property type="component" value="Unassembled WGS sequence"/>
</dbReference>
<name>A0A9D4LC31_DREPO</name>
<reference evidence="1" key="2">
    <citation type="submission" date="2020-11" db="EMBL/GenBank/DDBJ databases">
        <authorList>
            <person name="McCartney M.A."/>
            <person name="Auch B."/>
            <person name="Kono T."/>
            <person name="Mallez S."/>
            <person name="Becker A."/>
            <person name="Gohl D.M."/>
            <person name="Silverstein K.A.T."/>
            <person name="Koren S."/>
            <person name="Bechman K.B."/>
            <person name="Herman A."/>
            <person name="Abrahante J.E."/>
            <person name="Garbe J."/>
        </authorList>
    </citation>
    <scope>NUCLEOTIDE SEQUENCE</scope>
    <source>
        <strain evidence="1">Duluth1</strain>
        <tissue evidence="1">Whole animal</tissue>
    </source>
</reference>
<protein>
    <submittedName>
        <fullName evidence="1">Uncharacterized protein</fullName>
    </submittedName>
</protein>
<evidence type="ECO:0000313" key="2">
    <source>
        <dbReference type="Proteomes" id="UP000828390"/>
    </source>
</evidence>
<organism evidence="1 2">
    <name type="scientific">Dreissena polymorpha</name>
    <name type="common">Zebra mussel</name>
    <name type="synonym">Mytilus polymorpha</name>
    <dbReference type="NCBI Taxonomy" id="45954"/>
    <lineage>
        <taxon>Eukaryota</taxon>
        <taxon>Metazoa</taxon>
        <taxon>Spiralia</taxon>
        <taxon>Lophotrochozoa</taxon>
        <taxon>Mollusca</taxon>
        <taxon>Bivalvia</taxon>
        <taxon>Autobranchia</taxon>
        <taxon>Heteroconchia</taxon>
        <taxon>Euheterodonta</taxon>
        <taxon>Imparidentia</taxon>
        <taxon>Neoheterodontei</taxon>
        <taxon>Myida</taxon>
        <taxon>Dreissenoidea</taxon>
        <taxon>Dreissenidae</taxon>
        <taxon>Dreissena</taxon>
    </lineage>
</organism>
<sequence>MCIVSKAVADRRGPVFESRTRAFQAWGPLGEGIKLDRRRGSHPASEETRIKVPLYAVNFRSRP</sequence>
<dbReference type="AlphaFoldDB" id="A0A9D4LC31"/>
<gene>
    <name evidence="1" type="ORF">DPMN_097629</name>
</gene>
<keyword evidence="2" id="KW-1185">Reference proteome</keyword>
<dbReference type="EMBL" id="JAIWYP010000003">
    <property type="protein sequence ID" value="KAH3855069.1"/>
    <property type="molecule type" value="Genomic_DNA"/>
</dbReference>
<proteinExistence type="predicted"/>